<proteinExistence type="predicted"/>
<dbReference type="InterPro" id="IPR019734">
    <property type="entry name" value="TPR_rpt"/>
</dbReference>
<organism evidence="1 2">
    <name type="scientific">Sulfuriroseicoccus oceanibius</name>
    <dbReference type="NCBI Taxonomy" id="2707525"/>
    <lineage>
        <taxon>Bacteria</taxon>
        <taxon>Pseudomonadati</taxon>
        <taxon>Verrucomicrobiota</taxon>
        <taxon>Verrucomicrobiia</taxon>
        <taxon>Verrucomicrobiales</taxon>
        <taxon>Verrucomicrobiaceae</taxon>
        <taxon>Sulfuriroseicoccus</taxon>
    </lineage>
</organism>
<reference evidence="1 2" key="1">
    <citation type="submission" date="2020-12" db="EMBL/GenBank/DDBJ databases">
        <title>Sulforoseuscoccus oceanibium gen. nov., sp. nov., a representative of the phylum Verrucomicrobia with special cytoplasmic membrane, and proposal of Sulforoseuscoccusaceae fam. nov.</title>
        <authorList>
            <person name="Xi F."/>
        </authorList>
    </citation>
    <scope>NUCLEOTIDE SEQUENCE [LARGE SCALE GENOMIC DNA]</scope>
    <source>
        <strain evidence="1 2">T37</strain>
    </source>
</reference>
<dbReference type="PROSITE" id="PS50005">
    <property type="entry name" value="TPR"/>
    <property type="match status" value="1"/>
</dbReference>
<sequence>MKFHTPFGLSRCLRSLAVVACSLSVVLPAAADRGGKTVDGLFREARVAYERGNYEVAEEGFRKILRQMPNHIPSRAYLKKVKDAKEAAEKVEFKDELSALVIKEVTLKNASLNEAVDYLRKKVPELVKVSDNPGLNVNFVVFARAEEADKETITELSLNNIPVTKFIDYVGRMSGFVPVYSDGIVELRPAER</sequence>
<dbReference type="KEGG" id="soa:G3M56_006650"/>
<accession>A0A6B3L9L6</accession>
<dbReference type="SUPFAM" id="SSF48452">
    <property type="entry name" value="TPR-like"/>
    <property type="match status" value="1"/>
</dbReference>
<keyword evidence="2" id="KW-1185">Reference proteome</keyword>
<evidence type="ECO:0000313" key="2">
    <source>
        <dbReference type="Proteomes" id="UP000475117"/>
    </source>
</evidence>
<evidence type="ECO:0000313" key="1">
    <source>
        <dbReference type="EMBL" id="QQL46251.1"/>
    </source>
</evidence>
<protein>
    <submittedName>
        <fullName evidence="1">Tetratricopeptide repeat protein</fullName>
    </submittedName>
</protein>
<dbReference type="EMBL" id="CP066776">
    <property type="protein sequence ID" value="QQL46251.1"/>
    <property type="molecule type" value="Genomic_DNA"/>
</dbReference>
<gene>
    <name evidence="1" type="ORF">G3M56_006650</name>
</gene>
<dbReference type="RefSeq" id="WP_164361375.1">
    <property type="nucleotide sequence ID" value="NZ_CP066776.1"/>
</dbReference>
<dbReference type="Proteomes" id="UP000475117">
    <property type="component" value="Chromosome"/>
</dbReference>
<name>A0A6B3L9L6_9BACT</name>
<dbReference type="InterPro" id="IPR011990">
    <property type="entry name" value="TPR-like_helical_dom_sf"/>
</dbReference>
<dbReference type="AlphaFoldDB" id="A0A6B3L9L6"/>